<organism evidence="1 2">
    <name type="scientific">Streptomyces armeniacus</name>
    <dbReference type="NCBI Taxonomy" id="83291"/>
    <lineage>
        <taxon>Bacteria</taxon>
        <taxon>Bacillati</taxon>
        <taxon>Actinomycetota</taxon>
        <taxon>Actinomycetes</taxon>
        <taxon>Kitasatosporales</taxon>
        <taxon>Streptomycetaceae</taxon>
        <taxon>Streptomyces</taxon>
    </lineage>
</organism>
<dbReference type="Proteomes" id="UP000254425">
    <property type="component" value="Chromosome"/>
</dbReference>
<evidence type="ECO:0000313" key="1">
    <source>
        <dbReference type="EMBL" id="AXK34657.1"/>
    </source>
</evidence>
<dbReference type="RefSeq" id="WP_208880237.1">
    <property type="nucleotide sequence ID" value="NZ_CP031320.1"/>
</dbReference>
<dbReference type="EMBL" id="CP031320">
    <property type="protein sequence ID" value="AXK34657.1"/>
    <property type="molecule type" value="Genomic_DNA"/>
</dbReference>
<gene>
    <name evidence="1" type="ORF">DVA86_20400</name>
</gene>
<dbReference type="KEGG" id="sarm:DVA86_20400"/>
<name>A0A345XSP1_9ACTN</name>
<keyword evidence="2" id="KW-1185">Reference proteome</keyword>
<sequence length="191" mass="20259">MSESAGEQPRTVWEHCLVWASLLISVRARHGGTGRSLSPEEQATWEGEDQPLTAVLLAAALHHQAAEQDLLDGAPEAAAALWLHTPGPPPAGVETVLRYRPYETLLAAPEVPGRGDGERARLLGAAYDPGTRRAHPDGLLLWQRIRAAALTVVEGVVGVGRGSSITLHDVAAGEADRAAQGRLAELWGPED</sequence>
<dbReference type="AlphaFoldDB" id="A0A345XSP1"/>
<proteinExistence type="predicted"/>
<accession>A0A345XSP1</accession>
<reference evidence="1 2" key="1">
    <citation type="submission" date="2018-07" db="EMBL/GenBank/DDBJ databases">
        <title>Draft genome of the type strain Streptomyces armeniacus ATCC 15676.</title>
        <authorList>
            <person name="Labana P."/>
            <person name="Gosse J.T."/>
            <person name="Boddy C.N."/>
        </authorList>
    </citation>
    <scope>NUCLEOTIDE SEQUENCE [LARGE SCALE GENOMIC DNA]</scope>
    <source>
        <strain evidence="1 2">ATCC 15676</strain>
    </source>
</reference>
<evidence type="ECO:0000313" key="2">
    <source>
        <dbReference type="Proteomes" id="UP000254425"/>
    </source>
</evidence>
<protein>
    <submittedName>
        <fullName evidence="1">Uncharacterized protein</fullName>
    </submittedName>
</protein>